<dbReference type="InterPro" id="IPR013176">
    <property type="entry name" value="Ccz1"/>
</dbReference>
<keyword evidence="4" id="KW-1185">Reference proteome</keyword>
<dbReference type="InterPro" id="IPR043987">
    <property type="entry name" value="CCZ1/INTU/HSP4_longin_1"/>
</dbReference>
<dbReference type="AlphaFoldDB" id="A0A7J0H692"/>
<dbReference type="GO" id="GO:0035658">
    <property type="term" value="C:Mon1-Ccz1 complex"/>
    <property type="evidence" value="ECO:0007669"/>
    <property type="project" value="InterPro"/>
</dbReference>
<evidence type="ECO:0000256" key="1">
    <source>
        <dbReference type="ARBA" id="ARBA00005352"/>
    </source>
</evidence>
<reference evidence="3 4" key="1">
    <citation type="submission" date="2019-07" db="EMBL/GenBank/DDBJ databases">
        <title>De Novo Assembly of kiwifruit Actinidia rufa.</title>
        <authorList>
            <person name="Sugita-Konishi S."/>
            <person name="Sato K."/>
            <person name="Mori E."/>
            <person name="Abe Y."/>
            <person name="Kisaki G."/>
            <person name="Hamano K."/>
            <person name="Suezawa K."/>
            <person name="Otani M."/>
            <person name="Fukuda T."/>
            <person name="Manabe T."/>
            <person name="Gomi K."/>
            <person name="Tabuchi M."/>
            <person name="Akimitsu K."/>
            <person name="Kataoka I."/>
        </authorList>
    </citation>
    <scope>NUCLEOTIDE SEQUENCE [LARGE SCALE GENOMIC DNA]</scope>
    <source>
        <strain evidence="4">cv. Fuchu</strain>
    </source>
</reference>
<name>A0A7J0H692_9ERIC</name>
<comment type="similarity">
    <text evidence="1">Belongs to the CCZ1 family.</text>
</comment>
<proteinExistence type="inferred from homology"/>
<dbReference type="OrthoDB" id="240546at2759"/>
<dbReference type="GO" id="GO:0016192">
    <property type="term" value="P:vesicle-mediated transport"/>
    <property type="evidence" value="ECO:0007669"/>
    <property type="project" value="InterPro"/>
</dbReference>
<evidence type="ECO:0000259" key="2">
    <source>
        <dbReference type="Pfam" id="PF19031"/>
    </source>
</evidence>
<sequence length="350" mass="39247">MGLSSVTTGSDTIKFCIFDLRRGQHEGEELNKILFFYPADLPFSTQLSVVGLSEGLISFTRIFSPEAACEVIEAEGHSHVFYEAEPDVWMVMIVEKSKESEAIWRIDALRSVLKEVHSLFMMFHGSIRALLDKEPNGGLIRSHLYSFIMDYLSDFLGGKKLQLPNFRDSLKERGTVQMLTIGRETAIEVQEDTINLFTYAVLRLSPRALSSGLSSWSYLRKGNVSSHAATGSVLANSGAVLDQFYRSRDTSSGEDPSYHIARPLQHDKWTKGKDGFLVSDIWKAEASSSAPTTPTIWLQKTDERMYLCAFQHRNLTLILLFPVTSSLNDQGISLVKQQVLENVSLLCFSN</sequence>
<evidence type="ECO:0000313" key="3">
    <source>
        <dbReference type="EMBL" id="GFZ18538.1"/>
    </source>
</evidence>
<comment type="caution">
    <text evidence="3">The sequence shown here is derived from an EMBL/GenBank/DDBJ whole genome shotgun (WGS) entry which is preliminary data.</text>
</comment>
<gene>
    <name evidence="3" type="ORF">Acr_27g0002770</name>
</gene>
<dbReference type="Proteomes" id="UP000585474">
    <property type="component" value="Unassembled WGS sequence"/>
</dbReference>
<dbReference type="PANTHER" id="PTHR13056">
    <property type="entry name" value="VACUOLAR FUSION PROTEIN CCZ1 HOMOLOG-RELATED"/>
    <property type="match status" value="1"/>
</dbReference>
<feature type="domain" description="CCZ1/INTU/HSP4 first Longin" evidence="2">
    <location>
        <begin position="15"/>
        <end position="125"/>
    </location>
</feature>
<dbReference type="PANTHER" id="PTHR13056:SF0">
    <property type="entry name" value="VACUOLAR FUSION PROTEIN CCZ1 HOMOLOG-RELATED"/>
    <property type="match status" value="1"/>
</dbReference>
<dbReference type="Pfam" id="PF19031">
    <property type="entry name" value="Intu_longin_1"/>
    <property type="match status" value="1"/>
</dbReference>
<organism evidence="3 4">
    <name type="scientific">Actinidia rufa</name>
    <dbReference type="NCBI Taxonomy" id="165716"/>
    <lineage>
        <taxon>Eukaryota</taxon>
        <taxon>Viridiplantae</taxon>
        <taxon>Streptophyta</taxon>
        <taxon>Embryophyta</taxon>
        <taxon>Tracheophyta</taxon>
        <taxon>Spermatophyta</taxon>
        <taxon>Magnoliopsida</taxon>
        <taxon>eudicotyledons</taxon>
        <taxon>Gunneridae</taxon>
        <taxon>Pentapetalae</taxon>
        <taxon>asterids</taxon>
        <taxon>Ericales</taxon>
        <taxon>Actinidiaceae</taxon>
        <taxon>Actinidia</taxon>
    </lineage>
</organism>
<dbReference type="EMBL" id="BJWL01000027">
    <property type="protein sequence ID" value="GFZ18538.1"/>
    <property type="molecule type" value="Genomic_DNA"/>
</dbReference>
<protein>
    <submittedName>
        <fullName evidence="3">Vacuolar fusion CCZ1-like protein</fullName>
    </submittedName>
</protein>
<evidence type="ECO:0000313" key="4">
    <source>
        <dbReference type="Proteomes" id="UP000585474"/>
    </source>
</evidence>
<accession>A0A7J0H692</accession>